<organism evidence="2 3">
    <name type="scientific">Methanosalsum zhilinae (strain DSM 4017 / NBRC 107636 / OCM 62 / WeN5)</name>
    <name type="common">Methanohalophilus zhilinae</name>
    <dbReference type="NCBI Taxonomy" id="679901"/>
    <lineage>
        <taxon>Archaea</taxon>
        <taxon>Methanobacteriati</taxon>
        <taxon>Methanobacteriota</taxon>
        <taxon>Stenosarchaea group</taxon>
        <taxon>Methanomicrobia</taxon>
        <taxon>Methanosarcinales</taxon>
        <taxon>Methanosarcinaceae</taxon>
        <taxon>Methanosalsum</taxon>
    </lineage>
</organism>
<evidence type="ECO:0000313" key="2">
    <source>
        <dbReference type="EMBL" id="AEH60725.1"/>
    </source>
</evidence>
<evidence type="ECO:0000259" key="1">
    <source>
        <dbReference type="Pfam" id="PF18915"/>
    </source>
</evidence>
<feature type="domain" description="DUF5667" evidence="1">
    <location>
        <begin position="40"/>
        <end position="139"/>
    </location>
</feature>
<gene>
    <name evidence="2" type="ordered locus">Mzhil_0863</name>
</gene>
<accession>F7XL18</accession>
<dbReference type="Proteomes" id="UP000006622">
    <property type="component" value="Chromosome"/>
</dbReference>
<dbReference type="RefSeq" id="WP_013898164.1">
    <property type="nucleotide sequence ID" value="NC_015676.1"/>
</dbReference>
<dbReference type="GeneID" id="10822484"/>
<dbReference type="OrthoDB" id="142553at2157"/>
<reference evidence="2" key="1">
    <citation type="submission" date="2010-07" db="EMBL/GenBank/DDBJ databases">
        <title>The complete genome of Methanosalsum zhilinae DSM 4017.</title>
        <authorList>
            <consortium name="US DOE Joint Genome Institute (JGI-PGF)"/>
            <person name="Lucas S."/>
            <person name="Copeland A."/>
            <person name="Lapidus A."/>
            <person name="Glavina del Rio T."/>
            <person name="Dalin E."/>
            <person name="Tice H."/>
            <person name="Bruce D."/>
            <person name="Goodwin L."/>
            <person name="Pitluck S."/>
            <person name="Kyrpides N."/>
            <person name="Mavromatis K."/>
            <person name="Ovchinnikova G."/>
            <person name="Daligault H."/>
            <person name="Detter J.C."/>
            <person name="Han C."/>
            <person name="Tapia R."/>
            <person name="Larimer F."/>
            <person name="Land M."/>
            <person name="Hauser L."/>
            <person name="Markowitz V."/>
            <person name="Cheng J.-F."/>
            <person name="Hugenholtz P."/>
            <person name="Woyke T."/>
            <person name="Wu D."/>
            <person name="Spring S."/>
            <person name="Schueler E."/>
            <person name="Brambilla E."/>
            <person name="Klenk H.-P."/>
            <person name="Eisen J.A."/>
        </authorList>
    </citation>
    <scope>NUCLEOTIDE SEQUENCE</scope>
    <source>
        <strain evidence="2">DSM 4017</strain>
    </source>
</reference>
<evidence type="ECO:0000313" key="3">
    <source>
        <dbReference type="Proteomes" id="UP000006622"/>
    </source>
</evidence>
<sequence length="322" mass="36867" precursor="true">MRNIIIISILIIALCMLPVASADLVELENTAENYEFRDAGTTPDSLFYGFERAIESIDIHLTFDDQKKVEKILSYSERRLSEAWIMQERNQSDLAEQAEQRYTEHLMMARELGHNVADDAVRQEIESAISQATGIHMIVLEKKSISPNDRGYTAKKTAEEISIQTEVNPVDKAHKYSRIAEHRLNEVDRLVESNRTDSIEPVLEDYETIINDMSMMAEGLDEANRTEVEIIVAESTLKHQERLEMVHQKVPDNAKESIEKAMNRSLAGHERALEALEKRDSIPEDLRKDIDRAPVVNESIRNQNTNNVEHFQGQKEMGTEHI</sequence>
<dbReference type="KEGG" id="mzh:Mzhil_0863"/>
<keyword evidence="3" id="KW-1185">Reference proteome</keyword>
<feature type="domain" description="DUF5667" evidence="1">
    <location>
        <begin position="144"/>
        <end position="253"/>
    </location>
</feature>
<name>F7XL18_METZD</name>
<dbReference type="Pfam" id="PF18915">
    <property type="entry name" value="DUF5667"/>
    <property type="match status" value="2"/>
</dbReference>
<dbReference type="InterPro" id="IPR043725">
    <property type="entry name" value="DUF5667"/>
</dbReference>
<dbReference type="STRING" id="679901.Mzhil_0863"/>
<dbReference type="EMBL" id="CP002101">
    <property type="protein sequence ID" value="AEH60725.1"/>
    <property type="molecule type" value="Genomic_DNA"/>
</dbReference>
<dbReference type="HOGENOM" id="CLU_862251_0_0_2"/>
<dbReference type="AlphaFoldDB" id="F7XL18"/>
<protein>
    <recommendedName>
        <fullName evidence="1">DUF5667 domain-containing protein</fullName>
    </recommendedName>
</protein>
<proteinExistence type="predicted"/>